<organism evidence="1">
    <name type="scientific">Arundo donax</name>
    <name type="common">Giant reed</name>
    <name type="synonym">Donax arundinaceus</name>
    <dbReference type="NCBI Taxonomy" id="35708"/>
    <lineage>
        <taxon>Eukaryota</taxon>
        <taxon>Viridiplantae</taxon>
        <taxon>Streptophyta</taxon>
        <taxon>Embryophyta</taxon>
        <taxon>Tracheophyta</taxon>
        <taxon>Spermatophyta</taxon>
        <taxon>Magnoliopsida</taxon>
        <taxon>Liliopsida</taxon>
        <taxon>Poales</taxon>
        <taxon>Poaceae</taxon>
        <taxon>PACMAD clade</taxon>
        <taxon>Arundinoideae</taxon>
        <taxon>Arundineae</taxon>
        <taxon>Arundo</taxon>
    </lineage>
</organism>
<reference evidence="1" key="1">
    <citation type="submission" date="2014-09" db="EMBL/GenBank/DDBJ databases">
        <authorList>
            <person name="Magalhaes I.L.F."/>
            <person name="Oliveira U."/>
            <person name="Santos F.R."/>
            <person name="Vidigal T.H.D.A."/>
            <person name="Brescovit A.D."/>
            <person name="Santos A.J."/>
        </authorList>
    </citation>
    <scope>NUCLEOTIDE SEQUENCE</scope>
    <source>
        <tissue evidence="1">Shoot tissue taken approximately 20 cm above the soil surface</tissue>
    </source>
</reference>
<name>A0A0A9FRI2_ARUDO</name>
<reference evidence="1" key="2">
    <citation type="journal article" date="2015" name="Data Brief">
        <title>Shoot transcriptome of the giant reed, Arundo donax.</title>
        <authorList>
            <person name="Barrero R.A."/>
            <person name="Guerrero F.D."/>
            <person name="Moolhuijzen P."/>
            <person name="Goolsby J.A."/>
            <person name="Tidwell J."/>
            <person name="Bellgard S.E."/>
            <person name="Bellgard M.I."/>
        </authorList>
    </citation>
    <scope>NUCLEOTIDE SEQUENCE</scope>
    <source>
        <tissue evidence="1">Shoot tissue taken approximately 20 cm above the soil surface</tissue>
    </source>
</reference>
<dbReference type="AlphaFoldDB" id="A0A0A9FRI2"/>
<dbReference type="EMBL" id="GBRH01184042">
    <property type="protein sequence ID" value="JAE13854.1"/>
    <property type="molecule type" value="Transcribed_RNA"/>
</dbReference>
<evidence type="ECO:0000313" key="1">
    <source>
        <dbReference type="EMBL" id="JAE13854.1"/>
    </source>
</evidence>
<protein>
    <submittedName>
        <fullName evidence="1">Uncharacterized protein</fullName>
    </submittedName>
</protein>
<proteinExistence type="predicted"/>
<sequence length="16" mass="2084">MLTKPDKWRWYRETSS</sequence>
<accession>A0A0A9FRI2</accession>